<dbReference type="PANTHER" id="PTHR39535:SF2">
    <property type="entry name" value="HTTM DOMAIN-CONTAINING PROTEIN"/>
    <property type="match status" value="1"/>
</dbReference>
<evidence type="ECO:0000256" key="2">
    <source>
        <dbReference type="ARBA" id="ARBA00022692"/>
    </source>
</evidence>
<feature type="transmembrane region" description="Helical" evidence="5">
    <location>
        <begin position="27"/>
        <end position="47"/>
    </location>
</feature>
<protein>
    <submittedName>
        <fullName evidence="7">HTTM domain-containing protein</fullName>
    </submittedName>
</protein>
<evidence type="ECO:0000256" key="5">
    <source>
        <dbReference type="SAM" id="Phobius"/>
    </source>
</evidence>
<accession>A0ABS1KWF2</accession>
<comment type="subcellular location">
    <subcellularLocation>
        <location evidence="1">Endomembrane system</location>
        <topology evidence="1">Multi-pass membrane protein</topology>
    </subcellularLocation>
</comment>
<dbReference type="InterPro" id="IPR052964">
    <property type="entry name" value="Sporulation_signal_mat"/>
</dbReference>
<feature type="transmembrane region" description="Helical" evidence="5">
    <location>
        <begin position="214"/>
        <end position="232"/>
    </location>
</feature>
<evidence type="ECO:0000313" key="8">
    <source>
        <dbReference type="Proteomes" id="UP000613030"/>
    </source>
</evidence>
<evidence type="ECO:0000313" key="7">
    <source>
        <dbReference type="EMBL" id="MBL0743660.1"/>
    </source>
</evidence>
<evidence type="ECO:0000259" key="6">
    <source>
        <dbReference type="SMART" id="SM00752"/>
    </source>
</evidence>
<comment type="caution">
    <text evidence="7">The sequence shown here is derived from an EMBL/GenBank/DDBJ whole genome shotgun (WGS) entry which is preliminary data.</text>
</comment>
<evidence type="ECO:0000256" key="3">
    <source>
        <dbReference type="ARBA" id="ARBA00022989"/>
    </source>
</evidence>
<keyword evidence="3 5" id="KW-1133">Transmembrane helix</keyword>
<feature type="transmembrane region" description="Helical" evidence="5">
    <location>
        <begin position="67"/>
        <end position="94"/>
    </location>
</feature>
<feature type="transmembrane region" description="Helical" evidence="5">
    <location>
        <begin position="239"/>
        <end position="270"/>
    </location>
</feature>
<proteinExistence type="predicted"/>
<keyword evidence="4 5" id="KW-0472">Membrane</keyword>
<sequence>MHALRTKIAIWGEALTGSIREPKATMWFVKSLVGYALLKLIFLWPAAAVMLRYHTLTLPRSWAGKLILAPAVVANLNVHVFFASVIAFLAVMLFVRVNFRLNLVFFWLMVNLYVVNLPSGNGSDLVLLMLSFWCILIDDLRQGRGDDALATTAHNVGRLLCQLQIVMLYAVSGWDKLMSESWRTGEAWAYIRNLDVLANTYLHGLLQGPTLNVLFAWSTIAFECLFVVLVWFKRTRLPMLFVGTVIHLGIWILLSLPDFGLVMIVSYVVFLKDEDVARLRGWIRR</sequence>
<feature type="transmembrane region" description="Helical" evidence="5">
    <location>
        <begin position="101"/>
        <end position="119"/>
    </location>
</feature>
<dbReference type="Proteomes" id="UP000613030">
    <property type="component" value="Unassembled WGS sequence"/>
</dbReference>
<keyword evidence="8" id="KW-1185">Reference proteome</keyword>
<dbReference type="PANTHER" id="PTHR39535">
    <property type="entry name" value="SPORULATION-DELAYING PROTEIN SDPB"/>
    <property type="match status" value="1"/>
</dbReference>
<reference evidence="7 8" key="1">
    <citation type="submission" date="2021-01" db="EMBL/GenBank/DDBJ databases">
        <title>Chryseolinea sp. Jin1 Genome sequencing and assembly.</title>
        <authorList>
            <person name="Kim I."/>
        </authorList>
    </citation>
    <scope>NUCLEOTIDE SEQUENCE [LARGE SCALE GENOMIC DNA]</scope>
    <source>
        <strain evidence="7 8">Jin1</strain>
    </source>
</reference>
<organism evidence="7 8">
    <name type="scientific">Chryseolinea lacunae</name>
    <dbReference type="NCBI Taxonomy" id="2801331"/>
    <lineage>
        <taxon>Bacteria</taxon>
        <taxon>Pseudomonadati</taxon>
        <taxon>Bacteroidota</taxon>
        <taxon>Cytophagia</taxon>
        <taxon>Cytophagales</taxon>
        <taxon>Fulvivirgaceae</taxon>
        <taxon>Chryseolinea</taxon>
    </lineage>
</organism>
<evidence type="ECO:0000256" key="1">
    <source>
        <dbReference type="ARBA" id="ARBA00004127"/>
    </source>
</evidence>
<evidence type="ECO:0000256" key="4">
    <source>
        <dbReference type="ARBA" id="ARBA00023136"/>
    </source>
</evidence>
<gene>
    <name evidence="7" type="ORF">JI741_20670</name>
</gene>
<dbReference type="EMBL" id="JAERRB010000007">
    <property type="protein sequence ID" value="MBL0743660.1"/>
    <property type="molecule type" value="Genomic_DNA"/>
</dbReference>
<keyword evidence="2 5" id="KW-0812">Transmembrane</keyword>
<dbReference type="InterPro" id="IPR011020">
    <property type="entry name" value="HTTM-like"/>
</dbReference>
<dbReference type="RefSeq" id="WP_202013013.1">
    <property type="nucleotide sequence ID" value="NZ_JAERRB010000007.1"/>
</dbReference>
<name>A0ABS1KWF2_9BACT</name>
<dbReference type="SMART" id="SM00752">
    <property type="entry name" value="HTTM"/>
    <property type="match status" value="1"/>
</dbReference>
<feature type="domain" description="HTTM-like" evidence="6">
    <location>
        <begin position="20"/>
        <end position="275"/>
    </location>
</feature>